<dbReference type="EMBL" id="KB097528">
    <property type="protein sequence ID" value="ESN95338.1"/>
    <property type="molecule type" value="Genomic_DNA"/>
</dbReference>
<keyword evidence="1 3" id="KW-0863">Zinc-finger</keyword>
<evidence type="ECO:0000313" key="7">
    <source>
        <dbReference type="Proteomes" id="UP000015101"/>
    </source>
</evidence>
<dbReference type="UniPathway" id="UPA00143"/>
<dbReference type="PANTHER" id="PTHR45676">
    <property type="entry name" value="RING-H2 FINGER PROTEIN ATL51-RELATED"/>
    <property type="match status" value="1"/>
</dbReference>
<evidence type="ECO:0000256" key="1">
    <source>
        <dbReference type="ARBA" id="ARBA00022771"/>
    </source>
</evidence>
<evidence type="ECO:0000259" key="4">
    <source>
        <dbReference type="PROSITE" id="PS50089"/>
    </source>
</evidence>
<dbReference type="STRING" id="6412.T1G6J1"/>
<evidence type="ECO:0000256" key="3">
    <source>
        <dbReference type="PROSITE-ProRule" id="PRU00175"/>
    </source>
</evidence>
<dbReference type="OrthoDB" id="8062037at2759"/>
<dbReference type="AlphaFoldDB" id="T1G6J1"/>
<dbReference type="eggNOG" id="KOG0800">
    <property type="taxonomic scope" value="Eukaryota"/>
</dbReference>
<organism evidence="6 7">
    <name type="scientific">Helobdella robusta</name>
    <name type="common">Californian leech</name>
    <dbReference type="NCBI Taxonomy" id="6412"/>
    <lineage>
        <taxon>Eukaryota</taxon>
        <taxon>Metazoa</taxon>
        <taxon>Spiralia</taxon>
        <taxon>Lophotrochozoa</taxon>
        <taxon>Annelida</taxon>
        <taxon>Clitellata</taxon>
        <taxon>Hirudinea</taxon>
        <taxon>Rhynchobdellida</taxon>
        <taxon>Glossiphoniidae</taxon>
        <taxon>Helobdella</taxon>
    </lineage>
</organism>
<keyword evidence="7" id="KW-1185">Reference proteome</keyword>
<dbReference type="SUPFAM" id="SSF57850">
    <property type="entry name" value="RING/U-box"/>
    <property type="match status" value="1"/>
</dbReference>
<reference evidence="6" key="3">
    <citation type="submission" date="2015-06" db="UniProtKB">
        <authorList>
            <consortium name="EnsemblMetazoa"/>
        </authorList>
    </citation>
    <scope>IDENTIFICATION</scope>
</reference>
<dbReference type="Gene3D" id="3.30.40.10">
    <property type="entry name" value="Zinc/RING finger domain, C3HC4 (zinc finger)"/>
    <property type="match status" value="1"/>
</dbReference>
<dbReference type="CDD" id="cd16454">
    <property type="entry name" value="RING-H2_PA-TM-RING"/>
    <property type="match status" value="1"/>
</dbReference>
<dbReference type="PROSITE" id="PS50089">
    <property type="entry name" value="ZF_RING_2"/>
    <property type="match status" value="1"/>
</dbReference>
<dbReference type="InterPro" id="IPR001841">
    <property type="entry name" value="Znf_RING"/>
</dbReference>
<name>T1G6J1_HELRO</name>
<dbReference type="GO" id="GO:0016567">
    <property type="term" value="P:protein ubiquitination"/>
    <property type="evidence" value="ECO:0007669"/>
    <property type="project" value="UniProtKB-UniPathway"/>
</dbReference>
<accession>T1G6J1</accession>
<dbReference type="KEGG" id="hro:HELRODRAFT_86904"/>
<feature type="domain" description="RING-type" evidence="4">
    <location>
        <begin position="62"/>
        <end position="103"/>
    </location>
</feature>
<dbReference type="EnsemblMetazoa" id="HelroT86904">
    <property type="protein sequence ID" value="HelroP86904"/>
    <property type="gene ID" value="HelroG86904"/>
</dbReference>
<protein>
    <recommendedName>
        <fullName evidence="4">RING-type domain-containing protein</fullName>
    </recommendedName>
</protein>
<dbReference type="SMART" id="SM00184">
    <property type="entry name" value="RING"/>
    <property type="match status" value="1"/>
</dbReference>
<evidence type="ECO:0000313" key="5">
    <source>
        <dbReference type="EMBL" id="ESN95338.1"/>
    </source>
</evidence>
<keyword evidence="2" id="KW-0862">Zinc</keyword>
<sequence>MKKTQDVYFNIEYNEELIGKSRFSNKVFDSEINHRDFYISANADNKIYKLPYVKEKFVNEECTICAEEFSDGSFVSELVCRHAFHVDCIDKWFEKKTNCPFCRRKITTSCDFYHCQSSIELEDGTKYVFISVRTERRFY</sequence>
<dbReference type="PANTHER" id="PTHR45676:SF41">
    <property type="entry name" value="RING-H2 FINGER PROTEIN ATL66"/>
    <property type="match status" value="1"/>
</dbReference>
<dbReference type="InParanoid" id="T1G6J1"/>
<dbReference type="Proteomes" id="UP000015101">
    <property type="component" value="Unassembled WGS sequence"/>
</dbReference>
<evidence type="ECO:0000256" key="2">
    <source>
        <dbReference type="ARBA" id="ARBA00022833"/>
    </source>
</evidence>
<keyword evidence="1 3" id="KW-0479">Metal-binding</keyword>
<reference evidence="5 7" key="2">
    <citation type="journal article" date="2013" name="Nature">
        <title>Insights into bilaterian evolution from three spiralian genomes.</title>
        <authorList>
            <person name="Simakov O."/>
            <person name="Marletaz F."/>
            <person name="Cho S.J."/>
            <person name="Edsinger-Gonzales E."/>
            <person name="Havlak P."/>
            <person name="Hellsten U."/>
            <person name="Kuo D.H."/>
            <person name="Larsson T."/>
            <person name="Lv J."/>
            <person name="Arendt D."/>
            <person name="Savage R."/>
            <person name="Osoegawa K."/>
            <person name="de Jong P."/>
            <person name="Grimwood J."/>
            <person name="Chapman J.A."/>
            <person name="Shapiro H."/>
            <person name="Aerts A."/>
            <person name="Otillar R.P."/>
            <person name="Terry A.Y."/>
            <person name="Boore J.L."/>
            <person name="Grigoriev I.V."/>
            <person name="Lindberg D.R."/>
            <person name="Seaver E.C."/>
            <person name="Weisblat D.A."/>
            <person name="Putnam N.H."/>
            <person name="Rokhsar D.S."/>
        </authorList>
    </citation>
    <scope>NUCLEOTIDE SEQUENCE</scope>
</reference>
<reference evidence="7" key="1">
    <citation type="submission" date="2012-12" db="EMBL/GenBank/DDBJ databases">
        <authorList>
            <person name="Hellsten U."/>
            <person name="Grimwood J."/>
            <person name="Chapman J.A."/>
            <person name="Shapiro H."/>
            <person name="Aerts A."/>
            <person name="Otillar R.P."/>
            <person name="Terry A.Y."/>
            <person name="Boore J.L."/>
            <person name="Simakov O."/>
            <person name="Marletaz F."/>
            <person name="Cho S.-J."/>
            <person name="Edsinger-Gonzales E."/>
            <person name="Havlak P."/>
            <person name="Kuo D.-H."/>
            <person name="Larsson T."/>
            <person name="Lv J."/>
            <person name="Arendt D."/>
            <person name="Savage R."/>
            <person name="Osoegawa K."/>
            <person name="de Jong P."/>
            <person name="Lindberg D.R."/>
            <person name="Seaver E.C."/>
            <person name="Weisblat D.A."/>
            <person name="Putnam N.H."/>
            <person name="Grigoriev I.V."/>
            <person name="Rokhsar D.S."/>
        </authorList>
    </citation>
    <scope>NUCLEOTIDE SEQUENCE</scope>
</reference>
<dbReference type="CTD" id="20216688"/>
<dbReference type="GeneID" id="20216688"/>
<dbReference type="EMBL" id="AMQM01006828">
    <property type="status" value="NOT_ANNOTATED_CDS"/>
    <property type="molecule type" value="Genomic_DNA"/>
</dbReference>
<proteinExistence type="predicted"/>
<dbReference type="HOGENOM" id="CLU_123525_0_0_1"/>
<dbReference type="Pfam" id="PF13639">
    <property type="entry name" value="zf-RING_2"/>
    <property type="match status" value="1"/>
</dbReference>
<gene>
    <name evidence="6" type="primary">20216688</name>
    <name evidence="5" type="ORF">HELRODRAFT_86904</name>
</gene>
<dbReference type="GO" id="GO:0008270">
    <property type="term" value="F:zinc ion binding"/>
    <property type="evidence" value="ECO:0007669"/>
    <property type="project" value="UniProtKB-KW"/>
</dbReference>
<dbReference type="InterPro" id="IPR013083">
    <property type="entry name" value="Znf_RING/FYVE/PHD"/>
</dbReference>
<evidence type="ECO:0000313" key="6">
    <source>
        <dbReference type="EnsemblMetazoa" id="HelroP86904"/>
    </source>
</evidence>
<dbReference type="RefSeq" id="XP_009026487.1">
    <property type="nucleotide sequence ID" value="XM_009028239.1"/>
</dbReference>